<name>A0A084ZP94_9ENTR</name>
<keyword evidence="2" id="KW-1185">Reference proteome</keyword>
<accession>A0A084ZP94</accession>
<gene>
    <name evidence="1" type="ORF">GTGU_04291</name>
</gene>
<dbReference type="GO" id="GO:0009289">
    <property type="term" value="C:pilus"/>
    <property type="evidence" value="ECO:0007669"/>
    <property type="project" value="InterPro"/>
</dbReference>
<sequence length="171" mass="18188">MRFNNLLFLFVILFPALCVCGASYGVGFRGTEEISVPVTVAVRALCEIDASSNNVEVLFDGVASGHYQQSFTITLKGTGCPASPEVSFTSANNVDAQSRLLALSMESATLNQPVGVIQVMSEDGRSFRWNDVPVSIPLVANTIKLVAGLSLYSGAPAGRFQATGIFTINYI</sequence>
<proteinExistence type="predicted"/>
<dbReference type="EMBL" id="JMTB01000117">
    <property type="protein sequence ID" value="KFB99288.1"/>
    <property type="molecule type" value="Genomic_DNA"/>
</dbReference>
<comment type="caution">
    <text evidence="1">The sequence shown here is derived from an EMBL/GenBank/DDBJ whole genome shotgun (WGS) entry which is preliminary data.</text>
</comment>
<dbReference type="InterPro" id="IPR008966">
    <property type="entry name" value="Adhesion_dom_sf"/>
</dbReference>
<organism evidence="1 2">
    <name type="scientific">Trabulsiella guamensis ATCC 49490</name>
    <dbReference type="NCBI Taxonomy" id="1005994"/>
    <lineage>
        <taxon>Bacteria</taxon>
        <taxon>Pseudomonadati</taxon>
        <taxon>Pseudomonadota</taxon>
        <taxon>Gammaproteobacteria</taxon>
        <taxon>Enterobacterales</taxon>
        <taxon>Enterobacteriaceae</taxon>
        <taxon>Trabulsiella</taxon>
    </lineage>
</organism>
<dbReference type="Proteomes" id="UP000028630">
    <property type="component" value="Unassembled WGS sequence"/>
</dbReference>
<evidence type="ECO:0000313" key="1">
    <source>
        <dbReference type="EMBL" id="KFB99288.1"/>
    </source>
</evidence>
<dbReference type="GO" id="GO:0007155">
    <property type="term" value="P:cell adhesion"/>
    <property type="evidence" value="ECO:0007669"/>
    <property type="project" value="InterPro"/>
</dbReference>
<dbReference type="RefSeq" id="WP_038162048.1">
    <property type="nucleotide sequence ID" value="NZ_JMTB01000117.1"/>
</dbReference>
<evidence type="ECO:0000313" key="2">
    <source>
        <dbReference type="Proteomes" id="UP000028630"/>
    </source>
</evidence>
<reference evidence="2" key="1">
    <citation type="submission" date="2014-05" db="EMBL/GenBank/DDBJ databases">
        <title>ATOL: Assembling a taxonomically balanced genome-scale reconstruction of the evolutionary history of the Enterobacteriaceae.</title>
        <authorList>
            <person name="Plunkett G. III"/>
            <person name="Neeno-Eckwall E.C."/>
            <person name="Glasner J.D."/>
            <person name="Perna N.T."/>
        </authorList>
    </citation>
    <scope>NUCLEOTIDE SEQUENCE [LARGE SCALE GENOMIC DNA]</scope>
    <source>
        <strain evidence="2">ATCC 49490</strain>
    </source>
</reference>
<dbReference type="AlphaFoldDB" id="A0A084ZP94"/>
<dbReference type="SUPFAM" id="SSF49401">
    <property type="entry name" value="Bacterial adhesins"/>
    <property type="match status" value="1"/>
</dbReference>
<protein>
    <submittedName>
        <fullName evidence="1">Uncharacterized protein</fullName>
    </submittedName>
</protein>
<dbReference type="InterPro" id="IPR036937">
    <property type="entry name" value="Adhesion_dom_fimbrial_sf"/>
</dbReference>
<dbReference type="Gene3D" id="2.60.40.1090">
    <property type="entry name" value="Fimbrial-type adhesion domain"/>
    <property type="match status" value="1"/>
</dbReference>